<feature type="compositionally biased region" description="Basic and acidic residues" evidence="1">
    <location>
        <begin position="215"/>
        <end position="235"/>
    </location>
</feature>
<reference evidence="2" key="3">
    <citation type="submission" date="2011-03" db="EMBL/GenBank/DDBJ databases">
        <title>Annotation of Magnaporthe poae ATCC 64411.</title>
        <authorList>
            <person name="Ma L.-J."/>
            <person name="Dead R."/>
            <person name="Young S.K."/>
            <person name="Zeng Q."/>
            <person name="Gargeya S."/>
            <person name="Fitzgerald M."/>
            <person name="Haas B."/>
            <person name="Abouelleil A."/>
            <person name="Alvarado L."/>
            <person name="Arachchi H.M."/>
            <person name="Berlin A."/>
            <person name="Brown A."/>
            <person name="Chapman S.B."/>
            <person name="Chen Z."/>
            <person name="Dunbar C."/>
            <person name="Freedman E."/>
            <person name="Gearin G."/>
            <person name="Gellesch M."/>
            <person name="Goldberg J."/>
            <person name="Griggs A."/>
            <person name="Gujja S."/>
            <person name="Heiman D."/>
            <person name="Howarth C."/>
            <person name="Larson L."/>
            <person name="Lui A."/>
            <person name="MacDonald P.J.P."/>
            <person name="Mehta T."/>
            <person name="Montmayeur A."/>
            <person name="Murphy C."/>
            <person name="Neiman D."/>
            <person name="Pearson M."/>
            <person name="Priest M."/>
            <person name="Roberts A."/>
            <person name="Saif S."/>
            <person name="Shea T."/>
            <person name="Shenoy N."/>
            <person name="Sisk P."/>
            <person name="Stolte C."/>
            <person name="Sykes S."/>
            <person name="Yandava C."/>
            <person name="Wortman J."/>
            <person name="Nusbaum C."/>
            <person name="Birren B."/>
        </authorList>
    </citation>
    <scope>NUCLEOTIDE SEQUENCE</scope>
    <source>
        <strain evidence="2">ATCC 64411</strain>
    </source>
</reference>
<feature type="compositionally biased region" description="Basic and acidic residues" evidence="1">
    <location>
        <begin position="52"/>
        <end position="67"/>
    </location>
</feature>
<sequence>MHTPHRHWDPSTLNAMPHRKRQSRRVVVCEDCVRCDSSHHRGRPSESPAPITRREQQHRQYRDDQPRRHQTRGQDSGRASFVGLLGGLFKAAVGTVFGHESTSRSREKSRSRSRSRTASPSRRRTRRRDRSDYTSHYSSRTPEQRDERGRYRHRRRGSRDDGRRSAAEQQRRRSEEMRRRSRSEEGRKSELRELRRRERQWLEFWDPSTPPKCLFVRDPREPAPTRVEADRDSSRRPSNRAHTSQDLPHGSRARRPRSPSPRRPVLTEPVYGRRSTREMLPQPSSSPRQPSPRQLLPPPPAASRPAVVDRRASVVDVPDDPEDDAQDSAASSKGAQKHVHFDPAVMGQTQSQEASK</sequence>
<reference evidence="3" key="4">
    <citation type="journal article" date="2015" name="G3 (Bethesda)">
        <title>Genome sequences of three phytopathogenic species of the Magnaporthaceae family of fungi.</title>
        <authorList>
            <person name="Okagaki L.H."/>
            <person name="Nunes C.C."/>
            <person name="Sailsbery J."/>
            <person name="Clay B."/>
            <person name="Brown D."/>
            <person name="John T."/>
            <person name="Oh Y."/>
            <person name="Young N."/>
            <person name="Fitzgerald M."/>
            <person name="Haas B.J."/>
            <person name="Zeng Q."/>
            <person name="Young S."/>
            <person name="Adiconis X."/>
            <person name="Fan L."/>
            <person name="Levin J.Z."/>
            <person name="Mitchell T.K."/>
            <person name="Okubara P.A."/>
            <person name="Farman M.L."/>
            <person name="Kohn L.M."/>
            <person name="Birren B."/>
            <person name="Ma L.-J."/>
            <person name="Dean R.A."/>
        </authorList>
    </citation>
    <scope>NUCLEOTIDE SEQUENCE</scope>
    <source>
        <strain evidence="3">ATCC 64411 / 73-15</strain>
    </source>
</reference>
<feature type="region of interest" description="Disordered" evidence="1">
    <location>
        <begin position="1"/>
        <end position="23"/>
    </location>
</feature>
<dbReference type="EnsemblFungi" id="MAPG_02469T0">
    <property type="protein sequence ID" value="MAPG_02469T0"/>
    <property type="gene ID" value="MAPG_02469"/>
</dbReference>
<feature type="region of interest" description="Disordered" evidence="1">
    <location>
        <begin position="98"/>
        <end position="191"/>
    </location>
</feature>
<gene>
    <name evidence="2" type="ORF">MAPG_02469</name>
</gene>
<organism evidence="3 4">
    <name type="scientific">Magnaporthiopsis poae (strain ATCC 64411 / 73-15)</name>
    <name type="common">Kentucky bluegrass fungus</name>
    <name type="synonym">Magnaporthe poae</name>
    <dbReference type="NCBI Taxonomy" id="644358"/>
    <lineage>
        <taxon>Eukaryota</taxon>
        <taxon>Fungi</taxon>
        <taxon>Dikarya</taxon>
        <taxon>Ascomycota</taxon>
        <taxon>Pezizomycotina</taxon>
        <taxon>Sordariomycetes</taxon>
        <taxon>Sordariomycetidae</taxon>
        <taxon>Magnaporthales</taxon>
        <taxon>Magnaporthaceae</taxon>
        <taxon>Magnaporthiopsis</taxon>
    </lineage>
</organism>
<accession>A0A0C4DRG1</accession>
<evidence type="ECO:0000313" key="4">
    <source>
        <dbReference type="Proteomes" id="UP000011715"/>
    </source>
</evidence>
<feature type="compositionally biased region" description="Basic and acidic residues" evidence="1">
    <location>
        <begin position="158"/>
        <end position="191"/>
    </location>
</feature>
<reference evidence="2" key="1">
    <citation type="submission" date="2010-05" db="EMBL/GenBank/DDBJ databases">
        <title>The Genome Sequence of Magnaporthe poae strain ATCC 64411.</title>
        <authorList>
            <consortium name="The Broad Institute Genome Sequencing Platform"/>
            <consortium name="Broad Institute Genome Sequencing Center for Infectious Disease"/>
            <person name="Ma L.-J."/>
            <person name="Dead R."/>
            <person name="Young S."/>
            <person name="Zeng Q."/>
            <person name="Koehrsen M."/>
            <person name="Alvarado L."/>
            <person name="Berlin A."/>
            <person name="Chapman S.B."/>
            <person name="Chen Z."/>
            <person name="Freedman E."/>
            <person name="Gellesch M."/>
            <person name="Goldberg J."/>
            <person name="Griggs A."/>
            <person name="Gujja S."/>
            <person name="Heilman E.R."/>
            <person name="Heiman D."/>
            <person name="Hepburn T."/>
            <person name="Howarth C."/>
            <person name="Jen D."/>
            <person name="Larson L."/>
            <person name="Mehta T."/>
            <person name="Neiman D."/>
            <person name="Pearson M."/>
            <person name="Roberts A."/>
            <person name="Saif S."/>
            <person name="Shea T."/>
            <person name="Shenoy N."/>
            <person name="Sisk P."/>
            <person name="Stolte C."/>
            <person name="Sykes S."/>
            <person name="Walk T."/>
            <person name="White J."/>
            <person name="Yandava C."/>
            <person name="Haas B."/>
            <person name="Nusbaum C."/>
            <person name="Birren B."/>
        </authorList>
    </citation>
    <scope>NUCLEOTIDE SEQUENCE</scope>
    <source>
        <strain evidence="2">ATCC 64411</strain>
    </source>
</reference>
<evidence type="ECO:0000313" key="2">
    <source>
        <dbReference type="EMBL" id="KLU83409.1"/>
    </source>
</evidence>
<protein>
    <submittedName>
        <fullName evidence="2 3">Uncharacterized protein</fullName>
    </submittedName>
</protein>
<dbReference type="EMBL" id="GL876967">
    <property type="protein sequence ID" value="KLU83409.1"/>
    <property type="molecule type" value="Genomic_DNA"/>
</dbReference>
<dbReference type="eggNOG" id="ENOG502RNBG">
    <property type="taxonomic scope" value="Eukaryota"/>
</dbReference>
<feature type="region of interest" description="Disordered" evidence="1">
    <location>
        <begin position="212"/>
        <end position="356"/>
    </location>
</feature>
<dbReference type="AlphaFoldDB" id="A0A0C4DRG1"/>
<feature type="compositionally biased region" description="Basic and acidic residues" evidence="1">
    <location>
        <begin position="101"/>
        <end position="110"/>
    </location>
</feature>
<keyword evidence="4" id="KW-1185">Reference proteome</keyword>
<feature type="compositionally biased region" description="Low complexity" evidence="1">
    <location>
        <begin position="280"/>
        <end position="294"/>
    </location>
</feature>
<dbReference type="VEuPathDB" id="FungiDB:MAPG_02469"/>
<feature type="compositionally biased region" description="Acidic residues" evidence="1">
    <location>
        <begin position="317"/>
        <end position="326"/>
    </location>
</feature>
<feature type="region of interest" description="Disordered" evidence="1">
    <location>
        <begin position="35"/>
        <end position="79"/>
    </location>
</feature>
<dbReference type="EMBL" id="ADBL01000616">
    <property type="status" value="NOT_ANNOTATED_CDS"/>
    <property type="molecule type" value="Genomic_DNA"/>
</dbReference>
<reference evidence="3" key="5">
    <citation type="submission" date="2015-06" db="UniProtKB">
        <authorList>
            <consortium name="EnsemblFungi"/>
        </authorList>
    </citation>
    <scope>IDENTIFICATION</scope>
    <source>
        <strain evidence="3">ATCC 64411</strain>
    </source>
</reference>
<proteinExistence type="predicted"/>
<feature type="compositionally biased region" description="Basic residues" evidence="1">
    <location>
        <begin position="111"/>
        <end position="128"/>
    </location>
</feature>
<feature type="compositionally biased region" description="Polar residues" evidence="1">
    <location>
        <begin position="347"/>
        <end position="356"/>
    </location>
</feature>
<reference evidence="4" key="2">
    <citation type="submission" date="2010-05" db="EMBL/GenBank/DDBJ databases">
        <title>The genome sequence of Magnaporthe poae strain ATCC 64411.</title>
        <authorList>
            <person name="Ma L.-J."/>
            <person name="Dead R."/>
            <person name="Young S."/>
            <person name="Zeng Q."/>
            <person name="Koehrsen M."/>
            <person name="Alvarado L."/>
            <person name="Berlin A."/>
            <person name="Chapman S.B."/>
            <person name="Chen Z."/>
            <person name="Freedman E."/>
            <person name="Gellesch M."/>
            <person name="Goldberg J."/>
            <person name="Griggs A."/>
            <person name="Gujja S."/>
            <person name="Heilman E.R."/>
            <person name="Heiman D."/>
            <person name="Hepburn T."/>
            <person name="Howarth C."/>
            <person name="Jen D."/>
            <person name="Larson L."/>
            <person name="Mehta T."/>
            <person name="Neiman D."/>
            <person name="Pearson M."/>
            <person name="Roberts A."/>
            <person name="Saif S."/>
            <person name="Shea T."/>
            <person name="Shenoy N."/>
            <person name="Sisk P."/>
            <person name="Stolte C."/>
            <person name="Sykes S."/>
            <person name="Walk T."/>
            <person name="White J."/>
            <person name="Yandava C."/>
            <person name="Haas B."/>
            <person name="Nusbaum C."/>
            <person name="Birren B."/>
        </authorList>
    </citation>
    <scope>NUCLEOTIDE SEQUENCE [LARGE SCALE GENOMIC DNA]</scope>
    <source>
        <strain evidence="4">ATCC 64411 / 73-15</strain>
    </source>
</reference>
<evidence type="ECO:0000313" key="3">
    <source>
        <dbReference type="EnsemblFungi" id="MAPG_02469T0"/>
    </source>
</evidence>
<name>A0A0C4DRG1_MAGP6</name>
<dbReference type="Proteomes" id="UP000011715">
    <property type="component" value="Unassembled WGS sequence"/>
</dbReference>
<evidence type="ECO:0000256" key="1">
    <source>
        <dbReference type="SAM" id="MobiDB-lite"/>
    </source>
</evidence>